<gene>
    <name evidence="4" type="ORF">T459_07737</name>
</gene>
<dbReference type="PROSITE" id="PS00606">
    <property type="entry name" value="KS3_1"/>
    <property type="match status" value="1"/>
</dbReference>
<dbReference type="InterPro" id="IPR016039">
    <property type="entry name" value="Thiolase-like"/>
</dbReference>
<organism evidence="4 5">
    <name type="scientific">Capsicum annuum</name>
    <name type="common">Capsicum pepper</name>
    <dbReference type="NCBI Taxonomy" id="4072"/>
    <lineage>
        <taxon>Eukaryota</taxon>
        <taxon>Viridiplantae</taxon>
        <taxon>Streptophyta</taxon>
        <taxon>Embryophyta</taxon>
        <taxon>Tracheophyta</taxon>
        <taxon>Spermatophyta</taxon>
        <taxon>Magnoliopsida</taxon>
        <taxon>eudicotyledons</taxon>
        <taxon>Gunneridae</taxon>
        <taxon>Pentapetalae</taxon>
        <taxon>asterids</taxon>
        <taxon>lamiids</taxon>
        <taxon>Solanales</taxon>
        <taxon>Solanaceae</taxon>
        <taxon>Solanoideae</taxon>
        <taxon>Capsiceae</taxon>
        <taxon>Capsicum</taxon>
    </lineage>
</organism>
<evidence type="ECO:0000259" key="3">
    <source>
        <dbReference type="Pfam" id="PF00109"/>
    </source>
</evidence>
<dbReference type="Gramene" id="PHT85631">
    <property type="protein sequence ID" value="PHT85631"/>
    <property type="gene ID" value="T459_07737"/>
</dbReference>
<dbReference type="PANTHER" id="PTHR11712">
    <property type="entry name" value="POLYKETIDE SYNTHASE-RELATED"/>
    <property type="match status" value="1"/>
</dbReference>
<name>A0A2G2ZUJ9_CAPAN</name>
<reference evidence="4 5" key="2">
    <citation type="journal article" date="2017" name="Genome Biol.">
        <title>New reference genome sequences of hot pepper reveal the massive evolution of plant disease-resistance genes by retroduplication.</title>
        <authorList>
            <person name="Kim S."/>
            <person name="Park J."/>
            <person name="Yeom S.I."/>
            <person name="Kim Y.M."/>
            <person name="Seo E."/>
            <person name="Kim K.T."/>
            <person name="Kim M.S."/>
            <person name="Lee J.M."/>
            <person name="Cheong K."/>
            <person name="Shin H.S."/>
            <person name="Kim S.B."/>
            <person name="Han K."/>
            <person name="Lee J."/>
            <person name="Park M."/>
            <person name="Lee H.A."/>
            <person name="Lee H.Y."/>
            <person name="Lee Y."/>
            <person name="Oh S."/>
            <person name="Lee J.H."/>
            <person name="Choi E."/>
            <person name="Choi E."/>
            <person name="Lee S.E."/>
            <person name="Jeon J."/>
            <person name="Kim H."/>
            <person name="Choi G."/>
            <person name="Song H."/>
            <person name="Lee J."/>
            <person name="Lee S.C."/>
            <person name="Kwon J.K."/>
            <person name="Lee H.Y."/>
            <person name="Koo N."/>
            <person name="Hong Y."/>
            <person name="Kim R.W."/>
            <person name="Kang W.H."/>
            <person name="Huh J.H."/>
            <person name="Kang B.C."/>
            <person name="Yang T.J."/>
            <person name="Lee Y.H."/>
            <person name="Bennetzen J.L."/>
            <person name="Choi D."/>
        </authorList>
    </citation>
    <scope>NUCLEOTIDE SEQUENCE [LARGE SCALE GENOMIC DNA]</scope>
    <source>
        <strain evidence="5">cv. CM334</strain>
    </source>
</reference>
<comment type="caution">
    <text evidence="4">The sequence shown here is derived from an EMBL/GenBank/DDBJ whole genome shotgun (WGS) entry which is preliminary data.</text>
</comment>
<dbReference type="SMR" id="A0A2G2ZUJ9"/>
<dbReference type="EMBL" id="AYRZ02000003">
    <property type="protein sequence ID" value="PHT85631.1"/>
    <property type="molecule type" value="Genomic_DNA"/>
</dbReference>
<dbReference type="InterPro" id="IPR000794">
    <property type="entry name" value="Beta-ketoacyl_synthase"/>
</dbReference>
<dbReference type="Gene3D" id="3.40.47.10">
    <property type="match status" value="1"/>
</dbReference>
<protein>
    <recommendedName>
        <fullName evidence="1">beta-ketoacyl-[acyl-carrier-protein] synthase I</fullName>
        <ecNumber evidence="1">2.3.1.41</ecNumber>
    </recommendedName>
</protein>
<proteinExistence type="predicted"/>
<dbReference type="STRING" id="4072.A0A2G2ZUJ9"/>
<keyword evidence="2" id="KW-0808">Transferase</keyword>
<feature type="domain" description="Beta-ketoacyl synthase-like N-terminal" evidence="3">
    <location>
        <begin position="2"/>
        <end position="68"/>
    </location>
</feature>
<dbReference type="GO" id="GO:0004315">
    <property type="term" value="F:3-oxoacyl-[acyl-carrier-protein] synthase activity"/>
    <property type="evidence" value="ECO:0000318"/>
    <property type="project" value="GO_Central"/>
</dbReference>
<evidence type="ECO:0000256" key="2">
    <source>
        <dbReference type="ARBA" id="ARBA00022679"/>
    </source>
</evidence>
<reference evidence="4 5" key="1">
    <citation type="journal article" date="2014" name="Nat. Genet.">
        <title>Genome sequence of the hot pepper provides insights into the evolution of pungency in Capsicum species.</title>
        <authorList>
            <person name="Kim S."/>
            <person name="Park M."/>
            <person name="Yeom S.I."/>
            <person name="Kim Y.M."/>
            <person name="Lee J.M."/>
            <person name="Lee H.A."/>
            <person name="Seo E."/>
            <person name="Choi J."/>
            <person name="Cheong K."/>
            <person name="Kim K.T."/>
            <person name="Jung K."/>
            <person name="Lee G.W."/>
            <person name="Oh S.K."/>
            <person name="Bae C."/>
            <person name="Kim S.B."/>
            <person name="Lee H.Y."/>
            <person name="Kim S.Y."/>
            <person name="Kim M.S."/>
            <person name="Kang B.C."/>
            <person name="Jo Y.D."/>
            <person name="Yang H.B."/>
            <person name="Jeong H.J."/>
            <person name="Kang W.H."/>
            <person name="Kwon J.K."/>
            <person name="Shin C."/>
            <person name="Lim J.Y."/>
            <person name="Park J.H."/>
            <person name="Huh J.H."/>
            <person name="Kim J.S."/>
            <person name="Kim B.D."/>
            <person name="Cohen O."/>
            <person name="Paran I."/>
            <person name="Suh M.C."/>
            <person name="Lee S.B."/>
            <person name="Kim Y.K."/>
            <person name="Shin Y."/>
            <person name="Noh S.J."/>
            <person name="Park J."/>
            <person name="Seo Y.S."/>
            <person name="Kwon S.Y."/>
            <person name="Kim H.A."/>
            <person name="Park J.M."/>
            <person name="Kim H.J."/>
            <person name="Choi S.B."/>
            <person name="Bosland P.W."/>
            <person name="Reeves G."/>
            <person name="Jo S.H."/>
            <person name="Lee B.W."/>
            <person name="Cho H.T."/>
            <person name="Choi H.S."/>
            <person name="Lee M.S."/>
            <person name="Yu Y."/>
            <person name="Do Choi Y."/>
            <person name="Park B.S."/>
            <person name="van Deynze A."/>
            <person name="Ashrafi H."/>
            <person name="Hill T."/>
            <person name="Kim W.T."/>
            <person name="Pai H.S."/>
            <person name="Ahn H.K."/>
            <person name="Yeam I."/>
            <person name="Giovannoni J.J."/>
            <person name="Rose J.K."/>
            <person name="Sorensen I."/>
            <person name="Lee S.J."/>
            <person name="Kim R.W."/>
            <person name="Choi I.Y."/>
            <person name="Choi B.S."/>
            <person name="Lim J.S."/>
            <person name="Lee Y.H."/>
            <person name="Choi D."/>
        </authorList>
    </citation>
    <scope>NUCLEOTIDE SEQUENCE [LARGE SCALE GENOMIC DNA]</scope>
    <source>
        <strain evidence="5">cv. CM334</strain>
    </source>
</reference>
<evidence type="ECO:0000256" key="1">
    <source>
        <dbReference type="ARBA" id="ARBA00013191"/>
    </source>
</evidence>
<dbReference type="EC" id="2.3.1.41" evidence="1"/>
<dbReference type="PANTHER" id="PTHR11712:SF330">
    <property type="entry name" value="BETA-KETOACYL-[ACYL-CARRIER-PROTEIN] SYNTHASE I"/>
    <property type="match status" value="1"/>
</dbReference>
<dbReference type="GO" id="GO:0005739">
    <property type="term" value="C:mitochondrion"/>
    <property type="evidence" value="ECO:0000318"/>
    <property type="project" value="GO_Central"/>
</dbReference>
<evidence type="ECO:0000313" key="5">
    <source>
        <dbReference type="Proteomes" id="UP000222542"/>
    </source>
</evidence>
<sequence length="185" mass="20161">MSPYFIPYQITNMGPTLLAINTGSLGPNYSILLACASANCSFFSAANHIKSGDADIMVESGMEAGVTATDAMVSWYKNSTTSSFALPLKLSGLFKILDKLYQSYLIELLPYYHAMESLEHALKRGAPIVAEYLGGAVTCDDRSSPDGLGVSSCISDGLVDMGVFPEEETLFIYFLIENIIYLFRF</sequence>
<evidence type="ECO:0000313" key="4">
    <source>
        <dbReference type="EMBL" id="PHT85631.1"/>
    </source>
</evidence>
<dbReference type="AlphaFoldDB" id="A0A2G2ZUJ9"/>
<dbReference type="InterPro" id="IPR014030">
    <property type="entry name" value="Ketoacyl_synth_N"/>
</dbReference>
<keyword evidence="5" id="KW-1185">Reference proteome</keyword>
<accession>A0A2G2ZUJ9</accession>
<dbReference type="SUPFAM" id="SSF53901">
    <property type="entry name" value="Thiolase-like"/>
    <property type="match status" value="1"/>
</dbReference>
<dbReference type="Proteomes" id="UP000222542">
    <property type="component" value="Unassembled WGS sequence"/>
</dbReference>
<dbReference type="InterPro" id="IPR018201">
    <property type="entry name" value="Ketoacyl_synth_AS"/>
</dbReference>
<dbReference type="GO" id="GO:0006633">
    <property type="term" value="P:fatty acid biosynthetic process"/>
    <property type="evidence" value="ECO:0000318"/>
    <property type="project" value="GO_Central"/>
</dbReference>
<dbReference type="Pfam" id="PF00109">
    <property type="entry name" value="ketoacyl-synt"/>
    <property type="match status" value="1"/>
</dbReference>